<dbReference type="InterPro" id="IPR036388">
    <property type="entry name" value="WH-like_DNA-bd_sf"/>
</dbReference>
<dbReference type="PROSITE" id="PS50995">
    <property type="entry name" value="HTH_MARR_2"/>
    <property type="match status" value="1"/>
</dbReference>
<feature type="region of interest" description="Disordered" evidence="4">
    <location>
        <begin position="51"/>
        <end position="78"/>
    </location>
</feature>
<sequence length="269" mass="29725">MRRGEIVVDVLENGAAASTATTARIRARPRRATGLNLPVNPRRRLRCHLGNRFPEPYDTPPRMCNGPQSPTFARGNRGAARNRRVKCLSCSRRGGSGTVASSMFRAPKVLVSEVSRRERPAAPSTPAAHPLGEMMLSFAGRLARLETETLAGLEVPLTIRQYRILSRVDAGYTSLMALCRLAHRNPPTMSESVNKLVRQGLLTRETEAADRRTMVLALTAAGREAHEAGRLALEKFGTELTSGLDEQIRNDLLAVTRRLYTEMESRLEQ</sequence>
<keyword evidence="2" id="KW-0238">DNA-binding</keyword>
<proteinExistence type="predicted"/>
<keyword evidence="3" id="KW-0804">Transcription</keyword>
<feature type="domain" description="HTH marR-type" evidence="5">
    <location>
        <begin position="128"/>
        <end position="261"/>
    </location>
</feature>
<evidence type="ECO:0000313" key="7">
    <source>
        <dbReference type="Proteomes" id="UP000305546"/>
    </source>
</evidence>
<dbReference type="InterPro" id="IPR023187">
    <property type="entry name" value="Tscrpt_reg_MarR-type_CS"/>
</dbReference>
<evidence type="ECO:0000256" key="1">
    <source>
        <dbReference type="ARBA" id="ARBA00023015"/>
    </source>
</evidence>
<accession>A0A5C4M4H7</accession>
<keyword evidence="7" id="KW-1185">Reference proteome</keyword>
<dbReference type="Gene3D" id="1.10.10.10">
    <property type="entry name" value="Winged helix-like DNA-binding domain superfamily/Winged helix DNA-binding domain"/>
    <property type="match status" value="1"/>
</dbReference>
<evidence type="ECO:0000259" key="5">
    <source>
        <dbReference type="PROSITE" id="PS50995"/>
    </source>
</evidence>
<dbReference type="AlphaFoldDB" id="A0A5C4M4H7"/>
<reference evidence="6 7" key="1">
    <citation type="submission" date="2019-06" db="EMBL/GenBank/DDBJ databases">
        <title>Amycolatopsis alkalitolerans sp. nov., isolated from Gastrodia elata Blume.</title>
        <authorList>
            <person name="Narsing Rao M.P."/>
            <person name="Li W.J."/>
        </authorList>
    </citation>
    <scope>NUCLEOTIDE SEQUENCE [LARGE SCALE GENOMIC DNA]</scope>
    <source>
        <strain evidence="6 7">SYSUP0005</strain>
    </source>
</reference>
<protein>
    <submittedName>
        <fullName evidence="6">Winged helix-turn-helix transcriptional regulator</fullName>
    </submittedName>
</protein>
<evidence type="ECO:0000313" key="6">
    <source>
        <dbReference type="EMBL" id="TNC26494.1"/>
    </source>
</evidence>
<dbReference type="InterPro" id="IPR036390">
    <property type="entry name" value="WH_DNA-bd_sf"/>
</dbReference>
<dbReference type="Pfam" id="PF12802">
    <property type="entry name" value="MarR_2"/>
    <property type="match status" value="1"/>
</dbReference>
<dbReference type="InterPro" id="IPR039422">
    <property type="entry name" value="MarR/SlyA-like"/>
</dbReference>
<dbReference type="PROSITE" id="PS01117">
    <property type="entry name" value="HTH_MARR_1"/>
    <property type="match status" value="1"/>
</dbReference>
<name>A0A5C4M4H7_9PSEU</name>
<evidence type="ECO:0000256" key="2">
    <source>
        <dbReference type="ARBA" id="ARBA00023125"/>
    </source>
</evidence>
<comment type="caution">
    <text evidence="6">The sequence shown here is derived from an EMBL/GenBank/DDBJ whole genome shotgun (WGS) entry which is preliminary data.</text>
</comment>
<dbReference type="PANTHER" id="PTHR33164">
    <property type="entry name" value="TRANSCRIPTIONAL REGULATOR, MARR FAMILY"/>
    <property type="match status" value="1"/>
</dbReference>
<dbReference type="GO" id="GO:0003677">
    <property type="term" value="F:DNA binding"/>
    <property type="evidence" value="ECO:0007669"/>
    <property type="project" value="UniProtKB-KW"/>
</dbReference>
<gene>
    <name evidence="6" type="ORF">FG385_12135</name>
</gene>
<dbReference type="EMBL" id="VDFW01000008">
    <property type="protein sequence ID" value="TNC26494.1"/>
    <property type="molecule type" value="Genomic_DNA"/>
</dbReference>
<dbReference type="SUPFAM" id="SSF46785">
    <property type="entry name" value="Winged helix' DNA-binding domain"/>
    <property type="match status" value="1"/>
</dbReference>
<dbReference type="SMART" id="SM00347">
    <property type="entry name" value="HTH_MARR"/>
    <property type="match status" value="1"/>
</dbReference>
<evidence type="ECO:0000256" key="3">
    <source>
        <dbReference type="ARBA" id="ARBA00023163"/>
    </source>
</evidence>
<dbReference type="InterPro" id="IPR000835">
    <property type="entry name" value="HTH_MarR-typ"/>
</dbReference>
<organism evidence="6 7">
    <name type="scientific">Amycolatopsis alkalitolerans</name>
    <dbReference type="NCBI Taxonomy" id="2547244"/>
    <lineage>
        <taxon>Bacteria</taxon>
        <taxon>Bacillati</taxon>
        <taxon>Actinomycetota</taxon>
        <taxon>Actinomycetes</taxon>
        <taxon>Pseudonocardiales</taxon>
        <taxon>Pseudonocardiaceae</taxon>
        <taxon>Amycolatopsis</taxon>
    </lineage>
</organism>
<dbReference type="PANTHER" id="PTHR33164:SF43">
    <property type="entry name" value="HTH-TYPE TRANSCRIPTIONAL REPRESSOR YETL"/>
    <property type="match status" value="1"/>
</dbReference>
<dbReference type="Proteomes" id="UP000305546">
    <property type="component" value="Unassembled WGS sequence"/>
</dbReference>
<evidence type="ECO:0000256" key="4">
    <source>
        <dbReference type="SAM" id="MobiDB-lite"/>
    </source>
</evidence>
<keyword evidence="1" id="KW-0805">Transcription regulation</keyword>
<dbReference type="GO" id="GO:0003700">
    <property type="term" value="F:DNA-binding transcription factor activity"/>
    <property type="evidence" value="ECO:0007669"/>
    <property type="project" value="InterPro"/>
</dbReference>
<dbReference type="GO" id="GO:0006950">
    <property type="term" value="P:response to stress"/>
    <property type="evidence" value="ECO:0007669"/>
    <property type="project" value="TreeGrafter"/>
</dbReference>